<dbReference type="AlphaFoldDB" id="A0A1D1UGP3"/>
<sequence>MQVNCRLISQETFTIPAEPTTTVAELKKKIEDVKGENFKADLLKLIYAGRVLDNNQATLESIKFVETGFIVVMAAKAKPSTKPTDSSARPTASTSTTSSTPTTAATAPAPAPVSTASSTTIQASQPPSAQAAATQIHGAFGKTPAEIGAMVDAIVEMGYPRGEAEQALRASFYNPERAVEYLISGIPAGISGGPSLSPPSGAQAAQGNAPAQPQGGGGAQHNDPLANFRNSAQFAMMRQMIQQDPALLPQFVESIGQSNPALLNAIRDNQEAFLAMLNNEEGMEDEEDLEGEDWQANIAEALQAQGIDPAPLGGLGGLGGAGAAQGGGGGGGVGPNAQYVNVTAEEMAAIERLKALGFPEQVVIQAYLACDKNEEMAANLLFSGLDE</sequence>
<keyword evidence="2 5" id="KW-0227">DNA damage</keyword>
<evidence type="ECO:0000313" key="10">
    <source>
        <dbReference type="Proteomes" id="UP000186922"/>
    </source>
</evidence>
<dbReference type="SUPFAM" id="SSF46934">
    <property type="entry name" value="UBA-like"/>
    <property type="match status" value="2"/>
</dbReference>
<evidence type="ECO:0000256" key="1">
    <source>
        <dbReference type="ARBA" id="ARBA00022737"/>
    </source>
</evidence>
<dbReference type="PRINTS" id="PR01839">
    <property type="entry name" value="RAD23PROTEIN"/>
</dbReference>
<proteinExistence type="inferred from homology"/>
<dbReference type="GO" id="GO:0031593">
    <property type="term" value="F:polyubiquitin modification-dependent protein binding"/>
    <property type="evidence" value="ECO:0007669"/>
    <property type="project" value="UniProtKB-UniRule"/>
</dbReference>
<organism evidence="9 10">
    <name type="scientific">Ramazzottius varieornatus</name>
    <name type="common">Water bear</name>
    <name type="synonym">Tardigrade</name>
    <dbReference type="NCBI Taxonomy" id="947166"/>
    <lineage>
        <taxon>Eukaryota</taxon>
        <taxon>Metazoa</taxon>
        <taxon>Ecdysozoa</taxon>
        <taxon>Tardigrada</taxon>
        <taxon>Eutardigrada</taxon>
        <taxon>Parachela</taxon>
        <taxon>Hypsibioidea</taxon>
        <taxon>Ramazzottiidae</taxon>
        <taxon>Ramazzottius</taxon>
    </lineage>
</organism>
<dbReference type="STRING" id="947166.A0A1D1UGP3"/>
<feature type="domain" description="UBA" evidence="7">
    <location>
        <begin position="343"/>
        <end position="384"/>
    </location>
</feature>
<keyword evidence="4 5" id="KW-0539">Nucleus</keyword>
<comment type="function">
    <text evidence="5">Multiubiquitin chain receptor involved in modulation of proteasomal degradation. Involved in nucleotide excision repair.</text>
</comment>
<comment type="caution">
    <text evidence="9">The sequence shown here is derived from an EMBL/GenBank/DDBJ whole genome shotgun (WGS) entry which is preliminary data.</text>
</comment>
<dbReference type="Pfam" id="PF00627">
    <property type="entry name" value="UBA"/>
    <property type="match status" value="2"/>
</dbReference>
<dbReference type="FunFam" id="1.10.8.10:FF:000002">
    <property type="entry name" value="UV excision repair protein RAD23 homolog"/>
    <property type="match status" value="1"/>
</dbReference>
<gene>
    <name evidence="9" type="primary">RvY_00385-1</name>
    <name evidence="9" type="synonym">RvY_00385.1</name>
    <name evidence="9" type="ORF">RvY_00385</name>
</gene>
<dbReference type="InterPro" id="IPR036353">
    <property type="entry name" value="XPC-bd_sf"/>
</dbReference>
<dbReference type="SMART" id="SM00727">
    <property type="entry name" value="STI1"/>
    <property type="match status" value="1"/>
</dbReference>
<dbReference type="GO" id="GO:0043161">
    <property type="term" value="P:proteasome-mediated ubiquitin-dependent protein catabolic process"/>
    <property type="evidence" value="ECO:0007669"/>
    <property type="project" value="UniProtKB-UniRule"/>
</dbReference>
<dbReference type="SMART" id="SM00213">
    <property type="entry name" value="UBQ"/>
    <property type="match status" value="1"/>
</dbReference>
<dbReference type="Pfam" id="PF09280">
    <property type="entry name" value="XPC-binding"/>
    <property type="match status" value="1"/>
</dbReference>
<dbReference type="SUPFAM" id="SSF101238">
    <property type="entry name" value="XPC-binding domain"/>
    <property type="match status" value="1"/>
</dbReference>
<dbReference type="NCBIfam" id="TIGR00601">
    <property type="entry name" value="rad23"/>
    <property type="match status" value="1"/>
</dbReference>
<dbReference type="PANTHER" id="PTHR10621:SF0">
    <property type="entry name" value="UV EXCISION REPAIR PROTEIN RAD23"/>
    <property type="match status" value="1"/>
</dbReference>
<dbReference type="GO" id="GO:0003684">
    <property type="term" value="F:damaged DNA binding"/>
    <property type="evidence" value="ECO:0007669"/>
    <property type="project" value="UniProtKB-UniRule"/>
</dbReference>
<feature type="domain" description="Ubiquitin-like" evidence="8">
    <location>
        <begin position="1"/>
        <end position="79"/>
    </location>
</feature>
<keyword evidence="1" id="KW-0677">Repeat</keyword>
<dbReference type="FunFam" id="1.10.8.10:FF:000003">
    <property type="entry name" value="UV excision repair protein RAD23 homolog"/>
    <property type="match status" value="1"/>
</dbReference>
<dbReference type="InterPro" id="IPR029071">
    <property type="entry name" value="Ubiquitin-like_domsf"/>
</dbReference>
<accession>A0A1D1UGP3</accession>
<dbReference type="CDD" id="cd01805">
    <property type="entry name" value="Ubl_Rad23"/>
    <property type="match status" value="1"/>
</dbReference>
<dbReference type="PROSITE" id="PS50030">
    <property type="entry name" value="UBA"/>
    <property type="match status" value="2"/>
</dbReference>
<dbReference type="Pfam" id="PF00240">
    <property type="entry name" value="ubiquitin"/>
    <property type="match status" value="1"/>
</dbReference>
<keyword evidence="5" id="KW-0963">Cytoplasm</keyword>
<dbReference type="Gene3D" id="1.10.8.10">
    <property type="entry name" value="DNA helicase RuvA subunit, C-terminal domain"/>
    <property type="match status" value="2"/>
</dbReference>
<protein>
    <recommendedName>
        <fullName evidence="5">UV excision repair protein RAD23</fullName>
    </recommendedName>
</protein>
<dbReference type="GO" id="GO:0070628">
    <property type="term" value="F:proteasome binding"/>
    <property type="evidence" value="ECO:0007669"/>
    <property type="project" value="TreeGrafter"/>
</dbReference>
<keyword evidence="3 5" id="KW-0234">DNA repair</keyword>
<dbReference type="Gene3D" id="3.10.20.90">
    <property type="entry name" value="Phosphatidylinositol 3-kinase Catalytic Subunit, Chain A, domain 1"/>
    <property type="match status" value="1"/>
</dbReference>
<dbReference type="SMART" id="SM00165">
    <property type="entry name" value="UBA"/>
    <property type="match status" value="2"/>
</dbReference>
<dbReference type="InterPro" id="IPR004806">
    <property type="entry name" value="Rad23"/>
</dbReference>
<dbReference type="GO" id="GO:0005654">
    <property type="term" value="C:nucleoplasm"/>
    <property type="evidence" value="ECO:0007669"/>
    <property type="project" value="TreeGrafter"/>
</dbReference>
<evidence type="ECO:0000259" key="8">
    <source>
        <dbReference type="PROSITE" id="PS50053"/>
    </source>
</evidence>
<dbReference type="InterPro" id="IPR015940">
    <property type="entry name" value="UBA"/>
</dbReference>
<dbReference type="Gene3D" id="1.10.10.540">
    <property type="entry name" value="XPC-binding domain"/>
    <property type="match status" value="1"/>
</dbReference>
<feature type="domain" description="UBA" evidence="7">
    <location>
        <begin position="142"/>
        <end position="185"/>
    </location>
</feature>
<evidence type="ECO:0000256" key="3">
    <source>
        <dbReference type="ARBA" id="ARBA00023204"/>
    </source>
</evidence>
<dbReference type="PANTHER" id="PTHR10621">
    <property type="entry name" value="UV EXCISION REPAIR PROTEIN RAD23"/>
    <property type="match status" value="1"/>
</dbReference>
<dbReference type="InterPro" id="IPR009060">
    <property type="entry name" value="UBA-like_sf"/>
</dbReference>
<evidence type="ECO:0000313" key="9">
    <source>
        <dbReference type="EMBL" id="GAU87555.1"/>
    </source>
</evidence>
<keyword evidence="10" id="KW-1185">Reference proteome</keyword>
<dbReference type="EMBL" id="BDGG01000001">
    <property type="protein sequence ID" value="GAU87555.1"/>
    <property type="molecule type" value="Genomic_DNA"/>
</dbReference>
<dbReference type="InterPro" id="IPR006636">
    <property type="entry name" value="STI1_HS-bd"/>
</dbReference>
<dbReference type="GO" id="GO:0006289">
    <property type="term" value="P:nucleotide-excision repair"/>
    <property type="evidence" value="ECO:0007669"/>
    <property type="project" value="UniProtKB-UniRule"/>
</dbReference>
<dbReference type="OrthoDB" id="419317at2759"/>
<dbReference type="CDD" id="cd14281">
    <property type="entry name" value="UBA2_Rad23_like"/>
    <property type="match status" value="1"/>
</dbReference>
<feature type="region of interest" description="Disordered" evidence="6">
    <location>
        <begin position="192"/>
        <end position="225"/>
    </location>
</feature>
<dbReference type="InterPro" id="IPR000626">
    <property type="entry name" value="Ubiquitin-like_dom"/>
</dbReference>
<dbReference type="GO" id="GO:0005829">
    <property type="term" value="C:cytosol"/>
    <property type="evidence" value="ECO:0007669"/>
    <property type="project" value="TreeGrafter"/>
</dbReference>
<dbReference type="SUPFAM" id="SSF54236">
    <property type="entry name" value="Ubiquitin-like"/>
    <property type="match status" value="1"/>
</dbReference>
<feature type="compositionally biased region" description="Low complexity" evidence="6">
    <location>
        <begin position="83"/>
        <end position="134"/>
    </location>
</feature>
<evidence type="ECO:0000259" key="7">
    <source>
        <dbReference type="PROSITE" id="PS50030"/>
    </source>
</evidence>
<comment type="similarity">
    <text evidence="5">Belongs to the RAD23 family.</text>
</comment>
<dbReference type="Proteomes" id="UP000186922">
    <property type="component" value="Unassembled WGS sequence"/>
</dbReference>
<dbReference type="InterPro" id="IPR015360">
    <property type="entry name" value="XPC-bd"/>
</dbReference>
<reference evidence="9 10" key="1">
    <citation type="journal article" date="2016" name="Nat. Commun.">
        <title>Extremotolerant tardigrade genome and improved radiotolerance of human cultured cells by tardigrade-unique protein.</title>
        <authorList>
            <person name="Hashimoto T."/>
            <person name="Horikawa D.D."/>
            <person name="Saito Y."/>
            <person name="Kuwahara H."/>
            <person name="Kozuka-Hata H."/>
            <person name="Shin-I T."/>
            <person name="Minakuchi Y."/>
            <person name="Ohishi K."/>
            <person name="Motoyama A."/>
            <person name="Aizu T."/>
            <person name="Enomoto A."/>
            <person name="Kondo K."/>
            <person name="Tanaka S."/>
            <person name="Hara Y."/>
            <person name="Koshikawa S."/>
            <person name="Sagara H."/>
            <person name="Miura T."/>
            <person name="Yokobori S."/>
            <person name="Miyagawa K."/>
            <person name="Suzuki Y."/>
            <person name="Kubo T."/>
            <person name="Oyama M."/>
            <person name="Kohara Y."/>
            <person name="Fujiyama A."/>
            <person name="Arakawa K."/>
            <person name="Katayama T."/>
            <person name="Toyoda A."/>
            <person name="Kunieda T."/>
        </authorList>
    </citation>
    <scope>NUCLEOTIDE SEQUENCE [LARGE SCALE GENOMIC DNA]</scope>
    <source>
        <strain evidence="9 10">YOKOZUNA-1</strain>
    </source>
</reference>
<name>A0A1D1UGP3_RAMVA</name>
<evidence type="ECO:0000256" key="2">
    <source>
        <dbReference type="ARBA" id="ARBA00022763"/>
    </source>
</evidence>
<evidence type="ECO:0000256" key="6">
    <source>
        <dbReference type="SAM" id="MobiDB-lite"/>
    </source>
</evidence>
<feature type="compositionally biased region" description="Low complexity" evidence="6">
    <location>
        <begin position="192"/>
        <end position="213"/>
    </location>
</feature>
<evidence type="ECO:0000256" key="5">
    <source>
        <dbReference type="RuleBase" id="RU367049"/>
    </source>
</evidence>
<comment type="subcellular location">
    <subcellularLocation>
        <location evidence="5">Nucleus</location>
    </subcellularLocation>
    <subcellularLocation>
        <location evidence="5">Cytoplasm</location>
    </subcellularLocation>
</comment>
<dbReference type="GO" id="GO:0043130">
    <property type="term" value="F:ubiquitin binding"/>
    <property type="evidence" value="ECO:0007669"/>
    <property type="project" value="UniProtKB-UniRule"/>
</dbReference>
<feature type="region of interest" description="Disordered" evidence="6">
    <location>
        <begin position="79"/>
        <end position="134"/>
    </location>
</feature>
<dbReference type="PROSITE" id="PS50053">
    <property type="entry name" value="UBIQUITIN_2"/>
    <property type="match status" value="1"/>
</dbReference>
<evidence type="ECO:0000256" key="4">
    <source>
        <dbReference type="ARBA" id="ARBA00023242"/>
    </source>
</evidence>